<evidence type="ECO:0000313" key="8">
    <source>
        <dbReference type="Proteomes" id="UP000001472"/>
    </source>
</evidence>
<dbReference type="Gene3D" id="3.20.20.30">
    <property type="entry name" value="Luciferase-like domain"/>
    <property type="match status" value="1"/>
</dbReference>
<dbReference type="GO" id="GO:0016705">
    <property type="term" value="F:oxidoreductase activity, acting on paired donors, with incorporation or reduction of molecular oxygen"/>
    <property type="evidence" value="ECO:0007669"/>
    <property type="project" value="InterPro"/>
</dbReference>
<dbReference type="Proteomes" id="UP000001472">
    <property type="component" value="Chromosome"/>
</dbReference>
<evidence type="ECO:0000259" key="6">
    <source>
        <dbReference type="Pfam" id="PF00296"/>
    </source>
</evidence>
<dbReference type="AlphaFoldDB" id="A0A0H3MDX2"/>
<organism evidence="7 8">
    <name type="scientific">Mycobacterium bovis (strain BCG / Pasteur 1173P2)</name>
    <dbReference type="NCBI Taxonomy" id="410289"/>
    <lineage>
        <taxon>Bacteria</taxon>
        <taxon>Bacillati</taxon>
        <taxon>Actinomycetota</taxon>
        <taxon>Actinomycetes</taxon>
        <taxon>Mycobacteriales</taxon>
        <taxon>Mycobacteriaceae</taxon>
        <taxon>Mycobacterium</taxon>
        <taxon>Mycobacterium tuberculosis complex</taxon>
    </lineage>
</organism>
<sequence>MACVRRSCDVTGTARAGIGAGADPAVVDAVAVAADDCGFATLWVGEHVVMVDRPASRYPYSRDGVIAVPAQADWLDPMIALSFAAAASSRVDVATGVLLLPEHNPVIVAKEAASLDRLSGRRLTLGVASDGPRRSSTRSECHSSGAQSAPPNTSLQCAHYGATTSHRSTATVGS</sequence>
<dbReference type="KEGG" id="mbb:BCG_3097c"/>
<name>A0A0H3MDX2_MYCBP</name>
<dbReference type="EMBL" id="AM408590">
    <property type="protein sequence ID" value="CAL73086.1"/>
    <property type="molecule type" value="Genomic_DNA"/>
</dbReference>
<dbReference type="InterPro" id="IPR051260">
    <property type="entry name" value="Diverse_substr_monoxygenases"/>
</dbReference>
<accession>A0A0H3MDX2</accession>
<dbReference type="Pfam" id="PF00296">
    <property type="entry name" value="Bac_luciferase"/>
    <property type="match status" value="1"/>
</dbReference>
<feature type="domain" description="Luciferase-like" evidence="6">
    <location>
        <begin position="15"/>
        <end position="133"/>
    </location>
</feature>
<dbReference type="InterPro" id="IPR036661">
    <property type="entry name" value="Luciferase-like_sf"/>
</dbReference>
<dbReference type="SUPFAM" id="SSF51679">
    <property type="entry name" value="Bacterial luciferase-like"/>
    <property type="match status" value="1"/>
</dbReference>
<evidence type="ECO:0000256" key="4">
    <source>
        <dbReference type="ARBA" id="ARBA00023033"/>
    </source>
</evidence>
<evidence type="ECO:0000256" key="2">
    <source>
        <dbReference type="ARBA" id="ARBA00022643"/>
    </source>
</evidence>
<keyword evidence="1" id="KW-0285">Flavoprotein</keyword>
<feature type="region of interest" description="Disordered" evidence="5">
    <location>
        <begin position="126"/>
        <end position="155"/>
    </location>
</feature>
<dbReference type="GO" id="GO:0004497">
    <property type="term" value="F:monooxygenase activity"/>
    <property type="evidence" value="ECO:0007669"/>
    <property type="project" value="UniProtKB-KW"/>
</dbReference>
<feature type="compositionally biased region" description="Polar residues" evidence="5">
    <location>
        <begin position="142"/>
        <end position="155"/>
    </location>
</feature>
<keyword evidence="4" id="KW-0503">Monooxygenase</keyword>
<evidence type="ECO:0000256" key="5">
    <source>
        <dbReference type="SAM" id="MobiDB-lite"/>
    </source>
</evidence>
<reference evidence="7 8" key="1">
    <citation type="journal article" date="2007" name="Proc. Natl. Acad. Sci. U.S.A.">
        <title>Genome plasticity of BCG and impact on vaccine efficacy.</title>
        <authorList>
            <person name="Brosch R."/>
            <person name="Gordon S.V."/>
            <person name="Garnier T."/>
            <person name="Eiglmeier K."/>
            <person name="Frigui W."/>
            <person name="Valenti P."/>
            <person name="Dos Santos S."/>
            <person name="Duthoy S."/>
            <person name="Lacroix C."/>
            <person name="Garcia-Pelayo C."/>
            <person name="Inwald J.K."/>
            <person name="Golby P."/>
            <person name="Garcia J.N."/>
            <person name="Hewinson R.G."/>
            <person name="Behr M.A."/>
            <person name="Quail M.A."/>
            <person name="Churcher C."/>
            <person name="Barrell B.G."/>
            <person name="Parkhill J."/>
            <person name="Cole S.T."/>
        </authorList>
    </citation>
    <scope>NUCLEOTIDE SEQUENCE [LARGE SCALE GENOMIC DNA]</scope>
    <source>
        <strain evidence="8">BCG / Pasteur 1173P2</strain>
    </source>
</reference>
<keyword evidence="2" id="KW-0288">FMN</keyword>
<dbReference type="PANTHER" id="PTHR30011">
    <property type="entry name" value="ALKANESULFONATE MONOOXYGENASE-RELATED"/>
    <property type="match status" value="1"/>
</dbReference>
<dbReference type="PANTHER" id="PTHR30011:SF16">
    <property type="entry name" value="C2H2 FINGER DOMAIN TRANSCRIPTION FACTOR (EUROFUNG)-RELATED"/>
    <property type="match status" value="1"/>
</dbReference>
<feature type="compositionally biased region" description="Basic and acidic residues" evidence="5">
    <location>
        <begin position="131"/>
        <end position="141"/>
    </location>
</feature>
<protein>
    <recommendedName>
        <fullName evidence="6">Luciferase-like domain-containing protein</fullName>
    </recommendedName>
</protein>
<dbReference type="InterPro" id="IPR011251">
    <property type="entry name" value="Luciferase-like_dom"/>
</dbReference>
<dbReference type="SMR" id="A0A0H3MDX2"/>
<gene>
    <name evidence="7" type="ordered locus">BCG_3097c</name>
</gene>
<proteinExistence type="predicted"/>
<evidence type="ECO:0000256" key="3">
    <source>
        <dbReference type="ARBA" id="ARBA00023002"/>
    </source>
</evidence>
<evidence type="ECO:0000256" key="1">
    <source>
        <dbReference type="ARBA" id="ARBA00022630"/>
    </source>
</evidence>
<dbReference type="HOGENOM" id="CLU_1617217_0_0_11"/>
<evidence type="ECO:0000313" key="7">
    <source>
        <dbReference type="EMBL" id="CAL73086.1"/>
    </source>
</evidence>
<keyword evidence="3" id="KW-0560">Oxidoreductase</keyword>